<dbReference type="EMBL" id="SNVJ01000031">
    <property type="protein sequence ID" value="MXP65929.1"/>
    <property type="molecule type" value="Genomic_DNA"/>
</dbReference>
<dbReference type="AlphaFoldDB" id="A0A845BRB2"/>
<dbReference type="PANTHER" id="PTHR42760:SF135">
    <property type="entry name" value="BLL7886 PROTEIN"/>
    <property type="match status" value="1"/>
</dbReference>
<dbReference type="InterPro" id="IPR036291">
    <property type="entry name" value="NAD(P)-bd_dom_sf"/>
</dbReference>
<keyword evidence="4" id="KW-1185">Reference proteome</keyword>
<dbReference type="PANTHER" id="PTHR42760">
    <property type="entry name" value="SHORT-CHAIN DEHYDROGENASES/REDUCTASES FAMILY MEMBER"/>
    <property type="match status" value="1"/>
</dbReference>
<dbReference type="RefSeq" id="WP_160939337.1">
    <property type="nucleotide sequence ID" value="NZ_SNVJ01000031.1"/>
</dbReference>
<dbReference type="SUPFAM" id="SSF51735">
    <property type="entry name" value="NAD(P)-binding Rossmann-fold domains"/>
    <property type="match status" value="1"/>
</dbReference>
<name>A0A845BRB2_9PROT</name>
<dbReference type="PRINTS" id="PR00081">
    <property type="entry name" value="GDHRDH"/>
</dbReference>
<dbReference type="InterPro" id="IPR002347">
    <property type="entry name" value="SDR_fam"/>
</dbReference>
<dbReference type="GO" id="GO:0016616">
    <property type="term" value="F:oxidoreductase activity, acting on the CH-OH group of donors, NAD or NADP as acceptor"/>
    <property type="evidence" value="ECO:0007669"/>
    <property type="project" value="TreeGrafter"/>
</dbReference>
<dbReference type="Gene3D" id="3.40.50.720">
    <property type="entry name" value="NAD(P)-binding Rossmann-like Domain"/>
    <property type="match status" value="1"/>
</dbReference>
<comment type="caution">
    <text evidence="3">The sequence shown here is derived from an EMBL/GenBank/DDBJ whole genome shotgun (WGS) entry which is preliminary data.</text>
</comment>
<organism evidence="3 4">
    <name type="scientific">Teichococcus coralli</name>
    <dbReference type="NCBI Taxonomy" id="2545983"/>
    <lineage>
        <taxon>Bacteria</taxon>
        <taxon>Pseudomonadati</taxon>
        <taxon>Pseudomonadota</taxon>
        <taxon>Alphaproteobacteria</taxon>
        <taxon>Acetobacterales</taxon>
        <taxon>Roseomonadaceae</taxon>
        <taxon>Roseomonas</taxon>
    </lineage>
</organism>
<dbReference type="SMART" id="SM00822">
    <property type="entry name" value="PKS_KR"/>
    <property type="match status" value="1"/>
</dbReference>
<evidence type="ECO:0000313" key="4">
    <source>
        <dbReference type="Proteomes" id="UP000460715"/>
    </source>
</evidence>
<evidence type="ECO:0000259" key="2">
    <source>
        <dbReference type="SMART" id="SM00822"/>
    </source>
</evidence>
<protein>
    <submittedName>
        <fullName evidence="3">SDR family oxidoreductase</fullName>
    </submittedName>
</protein>
<evidence type="ECO:0000313" key="3">
    <source>
        <dbReference type="EMBL" id="MXP65929.1"/>
    </source>
</evidence>
<dbReference type="GO" id="GO:0030497">
    <property type="term" value="P:fatty acid elongation"/>
    <property type="evidence" value="ECO:0007669"/>
    <property type="project" value="TreeGrafter"/>
</dbReference>
<dbReference type="Pfam" id="PF13561">
    <property type="entry name" value="adh_short_C2"/>
    <property type="match status" value="1"/>
</dbReference>
<proteinExistence type="inferred from homology"/>
<accession>A0A845BRB2</accession>
<gene>
    <name evidence="3" type="ORF">E0493_21510</name>
</gene>
<dbReference type="Proteomes" id="UP000460715">
    <property type="component" value="Unassembled WGS sequence"/>
</dbReference>
<dbReference type="OrthoDB" id="9780084at2"/>
<comment type="similarity">
    <text evidence="1">Belongs to the short-chain dehydrogenases/reductases (SDR) family.</text>
</comment>
<dbReference type="FunFam" id="3.40.50.720:FF:000084">
    <property type="entry name" value="Short-chain dehydrogenase reductase"/>
    <property type="match status" value="1"/>
</dbReference>
<feature type="domain" description="Ketoreductase" evidence="2">
    <location>
        <begin position="8"/>
        <end position="199"/>
    </location>
</feature>
<dbReference type="CDD" id="cd05233">
    <property type="entry name" value="SDR_c"/>
    <property type="match status" value="1"/>
</dbReference>
<dbReference type="InterPro" id="IPR057326">
    <property type="entry name" value="KR_dom"/>
</dbReference>
<sequence>MKFEFAEQTVLVTGAARGIGRGIVEGFAASGARVVATDVLAEPLERMAHEVGGQVEARRLDVTDGAAVAALVRAVEPVDVLVHVAGGVLGQARKPLEDITDADWDAIMDVNLRGAFHACRAVAPGMKQRRAGRIVVISSGAGLGVSLTGIHAYGTAKTAQIGFVRQISAELGPYGITVNAVAPGFLRTSPDYERQWASYGAEGQQAMLGRIAMRRLGEPADIAHAVLFLASKETSWITGQVLPVTGGS</sequence>
<evidence type="ECO:0000256" key="1">
    <source>
        <dbReference type="ARBA" id="ARBA00006484"/>
    </source>
</evidence>
<reference evidence="3 4" key="1">
    <citation type="submission" date="2019-03" db="EMBL/GenBank/DDBJ databases">
        <title>Roseomonas sp. a novel Roseomonas species isolated from Sea whip Gorgonian.</title>
        <authorList>
            <person name="Li F."/>
            <person name="Pan X."/>
            <person name="Huang S."/>
            <person name="Li Z."/>
            <person name="Meng B."/>
        </authorList>
    </citation>
    <scope>NUCLEOTIDE SEQUENCE [LARGE SCALE GENOMIC DNA]</scope>
    <source>
        <strain evidence="3 4">M0104</strain>
    </source>
</reference>